<feature type="compositionally biased region" description="Low complexity" evidence="1">
    <location>
        <begin position="264"/>
        <end position="283"/>
    </location>
</feature>
<protein>
    <submittedName>
        <fullName evidence="2">Uncharacterized protein</fullName>
    </submittedName>
</protein>
<keyword evidence="3" id="KW-1185">Reference proteome</keyword>
<dbReference type="GO" id="GO:0003714">
    <property type="term" value="F:transcription corepressor activity"/>
    <property type="evidence" value="ECO:0007669"/>
    <property type="project" value="InterPro"/>
</dbReference>
<accession>A0A1B7TJX8</accession>
<dbReference type="AlphaFoldDB" id="A0A1B7TJX8"/>
<dbReference type="InterPro" id="IPR044716">
    <property type="entry name" value="LEUNIG-like"/>
</dbReference>
<reference evidence="3" key="1">
    <citation type="journal article" date="2016" name="Proc. Natl. Acad. Sci. U.S.A.">
        <title>Comparative genomics of biotechnologically important yeasts.</title>
        <authorList>
            <person name="Riley R."/>
            <person name="Haridas S."/>
            <person name="Wolfe K.H."/>
            <person name="Lopes M.R."/>
            <person name="Hittinger C.T."/>
            <person name="Goeker M."/>
            <person name="Salamov A.A."/>
            <person name="Wisecaver J.H."/>
            <person name="Long T.M."/>
            <person name="Calvey C.H."/>
            <person name="Aerts A.L."/>
            <person name="Barry K.W."/>
            <person name="Choi C."/>
            <person name="Clum A."/>
            <person name="Coughlan A.Y."/>
            <person name="Deshpande S."/>
            <person name="Douglass A.P."/>
            <person name="Hanson S.J."/>
            <person name="Klenk H.-P."/>
            <person name="LaButti K.M."/>
            <person name="Lapidus A."/>
            <person name="Lindquist E.A."/>
            <person name="Lipzen A.M."/>
            <person name="Meier-Kolthoff J.P."/>
            <person name="Ohm R.A."/>
            <person name="Otillar R.P."/>
            <person name="Pangilinan J.L."/>
            <person name="Peng Y."/>
            <person name="Rokas A."/>
            <person name="Rosa C.A."/>
            <person name="Scheuner C."/>
            <person name="Sibirny A.A."/>
            <person name="Slot J.C."/>
            <person name="Stielow J.B."/>
            <person name="Sun H."/>
            <person name="Kurtzman C.P."/>
            <person name="Blackwell M."/>
            <person name="Grigoriev I.V."/>
            <person name="Jeffries T.W."/>
        </authorList>
    </citation>
    <scope>NUCLEOTIDE SEQUENCE [LARGE SCALE GENOMIC DNA]</scope>
    <source>
        <strain evidence="3">NRRL Y-1626</strain>
    </source>
</reference>
<evidence type="ECO:0000313" key="3">
    <source>
        <dbReference type="Proteomes" id="UP000092321"/>
    </source>
</evidence>
<dbReference type="PANTHER" id="PTHR44376">
    <property type="entry name" value="TRANSCRIPTIONAL REGULATOR OF FILAMENTOUS GROWTH FLO8"/>
    <property type="match status" value="1"/>
</dbReference>
<feature type="region of interest" description="Disordered" evidence="1">
    <location>
        <begin position="1"/>
        <end position="32"/>
    </location>
</feature>
<feature type="compositionally biased region" description="Polar residues" evidence="1">
    <location>
        <begin position="380"/>
        <end position="389"/>
    </location>
</feature>
<dbReference type="EMBL" id="LXPE01000001">
    <property type="protein sequence ID" value="OBA29034.1"/>
    <property type="molecule type" value="Genomic_DNA"/>
</dbReference>
<gene>
    <name evidence="2" type="ORF">HANVADRAFT_4807</name>
</gene>
<dbReference type="InterPro" id="IPR006594">
    <property type="entry name" value="LisH"/>
</dbReference>
<sequence>MFNTDGTTAKEETNKNGLNKPMDNKNKVNKLPIHTAKNNEKIRGAEAHIKLEDINETINNSHNFNPSTQKGNNGFKENMEKTDSRDDSEYLSLVFKSQEETKKVLNTFIKDFLKKSGMEETATTFGIENANNFLEPFDRASNTEEEKILEAFKIKRSFLNEWWQIFWDVFNAKTHKNGSTIAQEYYSFNVSRQHLDFLCRQGSMKAAFEQQMSERRGDYQMEAMQQYSSMSALNVPNSFSDKGAPMMHMGQGLTQNPYQAFFHSQQQQQSPNTSNMQQKQQMLNLQQLQQQSPNATTMQKQQMLHIQQQQLQQIQQLQQQMQQQQKSVYQKANISNNSNNNTPTSATTTKTTTTTKKNKNITSNASEKQQQQKKNNNKQGTGLTKQQMVQQRLAKVSPMVVTPEFPAAVKNKQVNTAINQMNINSNITNNLNNNINIQSFSNVSNMSSFNDQLASMAKELENSSDSMMITNMDNFPNPNINKDSKNT</sequence>
<comment type="caution">
    <text evidence="2">The sequence shown here is derived from an EMBL/GenBank/DDBJ whole genome shotgun (WGS) entry which is preliminary data.</text>
</comment>
<feature type="compositionally biased region" description="Low complexity" evidence="1">
    <location>
        <begin position="328"/>
        <end position="379"/>
    </location>
</feature>
<dbReference type="Proteomes" id="UP000092321">
    <property type="component" value="Unassembled WGS sequence"/>
</dbReference>
<feature type="region of interest" description="Disordered" evidence="1">
    <location>
        <begin position="328"/>
        <end position="389"/>
    </location>
</feature>
<feature type="region of interest" description="Disordered" evidence="1">
    <location>
        <begin position="263"/>
        <end position="283"/>
    </location>
</feature>
<evidence type="ECO:0000313" key="2">
    <source>
        <dbReference type="EMBL" id="OBA29034.1"/>
    </source>
</evidence>
<organism evidence="2 3">
    <name type="scientific">Hanseniaspora valbyensis NRRL Y-1626</name>
    <dbReference type="NCBI Taxonomy" id="766949"/>
    <lineage>
        <taxon>Eukaryota</taxon>
        <taxon>Fungi</taxon>
        <taxon>Dikarya</taxon>
        <taxon>Ascomycota</taxon>
        <taxon>Saccharomycotina</taxon>
        <taxon>Saccharomycetes</taxon>
        <taxon>Saccharomycodales</taxon>
        <taxon>Saccharomycodaceae</taxon>
        <taxon>Hanseniaspora</taxon>
    </lineage>
</organism>
<feature type="compositionally biased region" description="Polar residues" evidence="1">
    <location>
        <begin position="58"/>
        <end position="72"/>
    </location>
</feature>
<dbReference type="OrthoDB" id="5600002at2759"/>
<dbReference type="PROSITE" id="PS50896">
    <property type="entry name" value="LISH"/>
    <property type="match status" value="1"/>
</dbReference>
<proteinExistence type="predicted"/>
<evidence type="ECO:0000256" key="1">
    <source>
        <dbReference type="SAM" id="MobiDB-lite"/>
    </source>
</evidence>
<name>A0A1B7TJX8_9ASCO</name>
<dbReference type="PANTHER" id="PTHR44376:SF5">
    <property type="entry name" value="TRANSCRIPTIONAL COREPRESSOR LEUNIG ISOFORM X1"/>
    <property type="match status" value="1"/>
</dbReference>
<feature type="region of interest" description="Disordered" evidence="1">
    <location>
        <begin position="58"/>
        <end position="83"/>
    </location>
</feature>